<evidence type="ECO:0000256" key="3">
    <source>
        <dbReference type="ARBA" id="ARBA00022777"/>
    </source>
</evidence>
<dbReference type="AlphaFoldDB" id="A0A2W5L114"/>
<feature type="domain" description="Polyphosphate kinase-2-related" evidence="4">
    <location>
        <begin position="17"/>
        <end position="235"/>
    </location>
</feature>
<dbReference type="Pfam" id="PF03976">
    <property type="entry name" value="PPK2"/>
    <property type="match status" value="1"/>
</dbReference>
<accession>A0A2W5L114</accession>
<dbReference type="Gene3D" id="3.40.50.300">
    <property type="entry name" value="P-loop containing nucleotide triphosphate hydrolases"/>
    <property type="match status" value="1"/>
</dbReference>
<dbReference type="Proteomes" id="UP000248597">
    <property type="component" value="Unassembled WGS sequence"/>
</dbReference>
<dbReference type="InterPro" id="IPR016898">
    <property type="entry name" value="Polyphosphate_phosphotransfera"/>
</dbReference>
<dbReference type="InterPro" id="IPR022488">
    <property type="entry name" value="PPK2-related"/>
</dbReference>
<evidence type="ECO:0000313" key="6">
    <source>
        <dbReference type="Proteomes" id="UP000248597"/>
    </source>
</evidence>
<reference evidence="5 6" key="1">
    <citation type="submission" date="2017-08" db="EMBL/GenBank/DDBJ databases">
        <title>Infants hospitalized years apart are colonized by the same room-sourced microbial strains.</title>
        <authorList>
            <person name="Brooks B."/>
            <person name="Olm M.R."/>
            <person name="Firek B.A."/>
            <person name="Baker R."/>
            <person name="Thomas B.C."/>
            <person name="Morowitz M.J."/>
            <person name="Banfield J.F."/>
        </authorList>
    </citation>
    <scope>NUCLEOTIDE SEQUENCE [LARGE SCALE GENOMIC DNA]</scope>
    <source>
        <strain evidence="5">S2_005_003_R2_47</strain>
    </source>
</reference>
<keyword evidence="3 5" id="KW-0418">Kinase</keyword>
<dbReference type="SUPFAM" id="SSF52540">
    <property type="entry name" value="P-loop containing nucleoside triphosphate hydrolases"/>
    <property type="match status" value="1"/>
</dbReference>
<dbReference type="PANTHER" id="PTHR34383:SF3">
    <property type="entry name" value="POLYPHOSPHATE:AMP PHOSPHOTRANSFERASE"/>
    <property type="match status" value="1"/>
</dbReference>
<comment type="similarity">
    <text evidence="1">Belongs to the polyphosphate kinase 2 (PPK2) family. Class I subfamily.</text>
</comment>
<dbReference type="PIRSF" id="PIRSF028756">
    <property type="entry name" value="PPK2_prd"/>
    <property type="match status" value="1"/>
</dbReference>
<comment type="caution">
    <text evidence="5">The sequence shown here is derived from an EMBL/GenBank/DDBJ whole genome shotgun (WGS) entry which is preliminary data.</text>
</comment>
<dbReference type="EMBL" id="QFPJ01000011">
    <property type="protein sequence ID" value="PZQ22876.1"/>
    <property type="molecule type" value="Genomic_DNA"/>
</dbReference>
<dbReference type="GO" id="GO:0008976">
    <property type="term" value="F:polyphosphate kinase activity"/>
    <property type="evidence" value="ECO:0007669"/>
    <property type="project" value="InterPro"/>
</dbReference>
<evidence type="ECO:0000259" key="4">
    <source>
        <dbReference type="Pfam" id="PF03976"/>
    </source>
</evidence>
<keyword evidence="2" id="KW-0808">Transferase</keyword>
<protein>
    <submittedName>
        <fullName evidence="5">Polyphosphate kinase</fullName>
    </submittedName>
</protein>
<sequence>MTINLADYEAGAKYDGEYAADLAALQDRLERVQAAHISHGQRSVIMLEGWDAAGKGGIIQRMTASLDPRYFEVWPIGAPNEEEGARHFLWRFWKRLPGNREISIFDRSWYGRVLVERVEGFASEAEWRKGYDEINEFEAQLTGSRTHLVKLFVHITQEEQDKRFADRLDNPWKRWKTGAEDYRNRAKRKDYLAAMDDMFQQTDTRWAPWKVIDGNNKKAGRIAALAHVTEALEAAVPMTPPDRDAAVVKLAHKAFGYTPKD</sequence>
<evidence type="ECO:0000256" key="1">
    <source>
        <dbReference type="ARBA" id="ARBA00009924"/>
    </source>
</evidence>
<gene>
    <name evidence="5" type="ORF">DI569_06430</name>
</gene>
<dbReference type="InterPro" id="IPR027417">
    <property type="entry name" value="P-loop_NTPase"/>
</dbReference>
<name>A0A2W5L114_SPHMC</name>
<dbReference type="PANTHER" id="PTHR34383">
    <property type="entry name" value="POLYPHOSPHATE:AMP PHOSPHOTRANSFERASE-RELATED"/>
    <property type="match status" value="1"/>
</dbReference>
<organism evidence="5 6">
    <name type="scientific">Sphingopyxis macrogoltabida</name>
    <name type="common">Sphingomonas macrogoltabidus</name>
    <dbReference type="NCBI Taxonomy" id="33050"/>
    <lineage>
        <taxon>Bacteria</taxon>
        <taxon>Pseudomonadati</taxon>
        <taxon>Pseudomonadota</taxon>
        <taxon>Alphaproteobacteria</taxon>
        <taxon>Sphingomonadales</taxon>
        <taxon>Sphingomonadaceae</taxon>
        <taxon>Sphingopyxis</taxon>
    </lineage>
</organism>
<evidence type="ECO:0000256" key="2">
    <source>
        <dbReference type="ARBA" id="ARBA00022679"/>
    </source>
</evidence>
<evidence type="ECO:0000313" key="5">
    <source>
        <dbReference type="EMBL" id="PZQ22876.1"/>
    </source>
</evidence>
<proteinExistence type="inferred from homology"/>